<evidence type="ECO:0000313" key="3">
    <source>
        <dbReference type="Proteomes" id="UP000005522"/>
    </source>
</evidence>
<gene>
    <name evidence="2" type="ORF">Acaty_c0352</name>
</gene>
<comment type="similarity">
    <text evidence="1">Belongs to the UPF0434 family.</text>
</comment>
<proteinExistence type="inferred from homology"/>
<dbReference type="SUPFAM" id="SSF158997">
    <property type="entry name" value="Trm112p-like"/>
    <property type="match status" value="1"/>
</dbReference>
<dbReference type="EMBL" id="CP005986">
    <property type="protein sequence ID" value="AIA54242.1"/>
    <property type="molecule type" value="Genomic_DNA"/>
</dbReference>
<sequence length="61" mass="6866">MSIDRRLLDLLACPQCKGTLRPCRQREALCCERCQLLFPILDDIPVLLLDEAQPFSGSPPP</sequence>
<reference evidence="2 3" key="1">
    <citation type="journal article" date="2009" name="J. Bacteriol.">
        <title>Draft genome sequence of the extremely acidophilic bacterium Acidithiobacillus caldus ATCC 51756 reveals metabolic versatility in the genus Acidithiobacillus.</title>
        <authorList>
            <person name="Valdes J."/>
            <person name="Quatrini R."/>
            <person name="Hallberg K."/>
            <person name="Dopson M."/>
            <person name="Valenzuela P.D."/>
            <person name="Holmes D.S."/>
        </authorList>
    </citation>
    <scope>NUCLEOTIDE SEQUENCE [LARGE SCALE GENOMIC DNA]</scope>
    <source>
        <strain evidence="3">ATCC 51756 / DSM 8584 / KU</strain>
    </source>
</reference>
<dbReference type="Proteomes" id="UP000005522">
    <property type="component" value="Chromosome"/>
</dbReference>
<dbReference type="AlphaFoldDB" id="A0A059ZWI3"/>
<dbReference type="KEGG" id="acz:Acaty_c0352"/>
<dbReference type="HAMAP" id="MF_01187">
    <property type="entry name" value="UPF0434"/>
    <property type="match status" value="1"/>
</dbReference>
<protein>
    <recommendedName>
        <fullName evidence="1">UPF0434 protein Acaty_c0352</fullName>
    </recommendedName>
</protein>
<dbReference type="eggNOG" id="COG2835">
    <property type="taxonomic scope" value="Bacteria"/>
</dbReference>
<dbReference type="GO" id="GO:0005829">
    <property type="term" value="C:cytosol"/>
    <property type="evidence" value="ECO:0007669"/>
    <property type="project" value="TreeGrafter"/>
</dbReference>
<evidence type="ECO:0000256" key="1">
    <source>
        <dbReference type="HAMAP-Rule" id="MF_01187"/>
    </source>
</evidence>
<dbReference type="HOGENOM" id="CLU_155659_4_2_6"/>
<accession>A0A059ZWI3</accession>
<dbReference type="InterPro" id="IPR005651">
    <property type="entry name" value="Trm112-like"/>
</dbReference>
<dbReference type="PANTHER" id="PTHR33505:SF4">
    <property type="entry name" value="PROTEIN PREY, MITOCHONDRIAL"/>
    <property type="match status" value="1"/>
</dbReference>
<dbReference type="RefSeq" id="WP_004870390.1">
    <property type="nucleotide sequence ID" value="NZ_CP005986.1"/>
</dbReference>
<dbReference type="PANTHER" id="PTHR33505">
    <property type="entry name" value="ZGC:162634"/>
    <property type="match status" value="1"/>
</dbReference>
<organism evidence="2 3">
    <name type="scientific">Acidithiobacillus caldus (strain ATCC 51756 / DSM 8584 / KU)</name>
    <dbReference type="NCBI Taxonomy" id="637389"/>
    <lineage>
        <taxon>Bacteria</taxon>
        <taxon>Pseudomonadati</taxon>
        <taxon>Pseudomonadota</taxon>
        <taxon>Acidithiobacillia</taxon>
        <taxon>Acidithiobacillales</taxon>
        <taxon>Acidithiobacillaceae</taxon>
        <taxon>Acidithiobacillus</taxon>
    </lineage>
</organism>
<dbReference type="Gene3D" id="2.20.25.10">
    <property type="match status" value="1"/>
</dbReference>
<dbReference type="Pfam" id="PF03966">
    <property type="entry name" value="Trm112p"/>
    <property type="match status" value="1"/>
</dbReference>
<name>A0A059ZWI3_ACICK</name>
<evidence type="ECO:0000313" key="2">
    <source>
        <dbReference type="EMBL" id="AIA54242.1"/>
    </source>
</evidence>